<dbReference type="InterPro" id="IPR035908">
    <property type="entry name" value="F0_ATP_A_sf"/>
</dbReference>
<dbReference type="GO" id="GO:0005886">
    <property type="term" value="C:plasma membrane"/>
    <property type="evidence" value="ECO:0007669"/>
    <property type="project" value="UniProtKB-SubCell"/>
</dbReference>
<accession>A0A7W8DFS8</accession>
<comment type="caution">
    <text evidence="13">The sequence shown here is derived from an EMBL/GenBank/DDBJ whole genome shotgun (WGS) entry which is preliminary data.</text>
</comment>
<dbReference type="PANTHER" id="PTHR42823:SF3">
    <property type="entry name" value="ATP SYNTHASE SUBUNIT A, CHLOROPLASTIC"/>
    <property type="match status" value="1"/>
</dbReference>
<dbReference type="SUPFAM" id="SSF81336">
    <property type="entry name" value="F1F0 ATP synthase subunit A"/>
    <property type="match status" value="1"/>
</dbReference>
<dbReference type="Gene3D" id="1.20.120.220">
    <property type="entry name" value="ATP synthase, F0 complex, subunit A"/>
    <property type="match status" value="1"/>
</dbReference>
<evidence type="ECO:0000256" key="6">
    <source>
        <dbReference type="ARBA" id="ARBA00022781"/>
    </source>
</evidence>
<comment type="similarity">
    <text evidence="2 11 12">Belongs to the ATPase A chain family.</text>
</comment>
<keyword evidence="10 11" id="KW-0066">ATP synthesis</keyword>
<comment type="subcellular location">
    <subcellularLocation>
        <location evidence="11 12">Cell membrane</location>
        <topology evidence="11 12">Multi-pass membrane protein</topology>
    </subcellularLocation>
    <subcellularLocation>
        <location evidence="1">Membrane</location>
        <topology evidence="1">Multi-pass membrane protein</topology>
    </subcellularLocation>
</comment>
<dbReference type="PANTHER" id="PTHR42823">
    <property type="entry name" value="ATP SYNTHASE SUBUNIT A, CHLOROPLASTIC"/>
    <property type="match status" value="1"/>
</dbReference>
<evidence type="ECO:0000256" key="10">
    <source>
        <dbReference type="ARBA" id="ARBA00023310"/>
    </source>
</evidence>
<evidence type="ECO:0000256" key="9">
    <source>
        <dbReference type="ARBA" id="ARBA00023136"/>
    </source>
</evidence>
<evidence type="ECO:0000256" key="3">
    <source>
        <dbReference type="ARBA" id="ARBA00022448"/>
    </source>
</evidence>
<keyword evidence="5 11" id="KW-0812">Transmembrane</keyword>
<comment type="function">
    <text evidence="11 12">Key component of the proton channel; it plays a direct role in the translocation of protons across the membrane.</text>
</comment>
<feature type="transmembrane region" description="Helical" evidence="11">
    <location>
        <begin position="198"/>
        <end position="217"/>
    </location>
</feature>
<dbReference type="CDD" id="cd00310">
    <property type="entry name" value="ATP-synt_Fo_a_6"/>
    <property type="match status" value="1"/>
</dbReference>
<protein>
    <recommendedName>
        <fullName evidence="11 12">ATP synthase subunit a</fullName>
    </recommendedName>
    <alternativeName>
        <fullName evidence="11">ATP synthase F0 sector subunit a</fullName>
    </alternativeName>
    <alternativeName>
        <fullName evidence="11">F-ATPase subunit 6</fullName>
    </alternativeName>
</protein>
<dbReference type="GO" id="GO:0045259">
    <property type="term" value="C:proton-transporting ATP synthase complex"/>
    <property type="evidence" value="ECO:0007669"/>
    <property type="project" value="UniProtKB-KW"/>
</dbReference>
<dbReference type="NCBIfam" id="TIGR01131">
    <property type="entry name" value="ATP_synt_6_or_A"/>
    <property type="match status" value="1"/>
</dbReference>
<feature type="transmembrane region" description="Helical" evidence="11">
    <location>
        <begin position="107"/>
        <end position="124"/>
    </location>
</feature>
<proteinExistence type="inferred from homology"/>
<keyword evidence="3 11" id="KW-0813">Transport</keyword>
<evidence type="ECO:0000256" key="1">
    <source>
        <dbReference type="ARBA" id="ARBA00004141"/>
    </source>
</evidence>
<sequence length="223" mass="24456">MKDVYLFFHSNSFPDFLSPDVVYTWVVMIIVLGLAKLATSNMSEVPRGAQNVFETIVDFLQGAVTNSMGERGNYFLPLIAGFGFFIFTSNLIGLIPGFHSPTSNLNTTASLAILVFCLTHYYGVKTQGAWNYAKHFAGPIPAMAPLMVPIEIIGHLTRPVSLSLRLFGNIKGKDIVMIVLLMLVPYFVPMLVMGLGLLVAIIQTVVFCLLAMIYIGSAMEDAH</sequence>
<keyword evidence="14" id="KW-1185">Reference proteome</keyword>
<dbReference type="GO" id="GO:0046933">
    <property type="term" value="F:proton-transporting ATP synthase activity, rotational mechanism"/>
    <property type="evidence" value="ECO:0007669"/>
    <property type="project" value="UniProtKB-UniRule"/>
</dbReference>
<dbReference type="InterPro" id="IPR045082">
    <property type="entry name" value="ATP_syn_F0_a_bact/chloroplast"/>
</dbReference>
<dbReference type="HAMAP" id="MF_01393">
    <property type="entry name" value="ATP_synth_a_bact"/>
    <property type="match status" value="1"/>
</dbReference>
<dbReference type="InterPro" id="IPR023011">
    <property type="entry name" value="ATP_synth_F0_asu_AS"/>
</dbReference>
<keyword evidence="9 11" id="KW-0472">Membrane</keyword>
<feature type="transmembrane region" description="Helical" evidence="11">
    <location>
        <begin position="175"/>
        <end position="192"/>
    </location>
</feature>
<evidence type="ECO:0000313" key="14">
    <source>
        <dbReference type="Proteomes" id="UP000528322"/>
    </source>
</evidence>
<evidence type="ECO:0000256" key="5">
    <source>
        <dbReference type="ARBA" id="ARBA00022692"/>
    </source>
</evidence>
<dbReference type="Pfam" id="PF00119">
    <property type="entry name" value="ATP-synt_A"/>
    <property type="match status" value="1"/>
</dbReference>
<keyword evidence="8 11" id="KW-0406">Ion transport</keyword>
<evidence type="ECO:0000256" key="12">
    <source>
        <dbReference type="RuleBase" id="RU000483"/>
    </source>
</evidence>
<organism evidence="13 14">
    <name type="scientific">Desulfurispira natronophila</name>
    <dbReference type="NCBI Taxonomy" id="682562"/>
    <lineage>
        <taxon>Bacteria</taxon>
        <taxon>Pseudomonadati</taxon>
        <taxon>Chrysiogenota</taxon>
        <taxon>Chrysiogenia</taxon>
        <taxon>Chrysiogenales</taxon>
        <taxon>Chrysiogenaceae</taxon>
        <taxon>Desulfurispira</taxon>
    </lineage>
</organism>
<dbReference type="InterPro" id="IPR000568">
    <property type="entry name" value="ATP_synth_F0_asu"/>
</dbReference>
<dbReference type="PRINTS" id="PR00123">
    <property type="entry name" value="ATPASEA"/>
</dbReference>
<dbReference type="AlphaFoldDB" id="A0A7W8DFS8"/>
<gene>
    <name evidence="11" type="primary">atpB</name>
    <name evidence="13" type="ORF">HNR37_000064</name>
</gene>
<evidence type="ECO:0000256" key="11">
    <source>
        <dbReference type="HAMAP-Rule" id="MF_01393"/>
    </source>
</evidence>
<evidence type="ECO:0000256" key="8">
    <source>
        <dbReference type="ARBA" id="ARBA00023065"/>
    </source>
</evidence>
<keyword evidence="11" id="KW-1003">Cell membrane</keyword>
<evidence type="ECO:0000256" key="4">
    <source>
        <dbReference type="ARBA" id="ARBA00022547"/>
    </source>
</evidence>
<reference evidence="13 14" key="1">
    <citation type="submission" date="2020-08" db="EMBL/GenBank/DDBJ databases">
        <title>Genomic Encyclopedia of Type Strains, Phase IV (KMG-IV): sequencing the most valuable type-strain genomes for metagenomic binning, comparative biology and taxonomic classification.</title>
        <authorList>
            <person name="Goeker M."/>
        </authorList>
    </citation>
    <scope>NUCLEOTIDE SEQUENCE [LARGE SCALE GENOMIC DNA]</scope>
    <source>
        <strain evidence="13 14">DSM 22071</strain>
    </source>
</reference>
<dbReference type="EMBL" id="JACHID010000001">
    <property type="protein sequence ID" value="MBB5020761.1"/>
    <property type="molecule type" value="Genomic_DNA"/>
</dbReference>
<keyword evidence="6 11" id="KW-0375">Hydrogen ion transport</keyword>
<name>A0A7W8DFS8_9BACT</name>
<feature type="transmembrane region" description="Helical" evidence="11">
    <location>
        <begin position="74"/>
        <end position="95"/>
    </location>
</feature>
<dbReference type="GO" id="GO:0042777">
    <property type="term" value="P:proton motive force-driven plasma membrane ATP synthesis"/>
    <property type="evidence" value="ECO:0007669"/>
    <property type="project" value="TreeGrafter"/>
</dbReference>
<dbReference type="RefSeq" id="WP_183728165.1">
    <property type="nucleotide sequence ID" value="NZ_JACHID010000001.1"/>
</dbReference>
<dbReference type="Proteomes" id="UP000528322">
    <property type="component" value="Unassembled WGS sequence"/>
</dbReference>
<keyword evidence="4 11" id="KW-0138">CF(0)</keyword>
<dbReference type="PROSITE" id="PS00449">
    <property type="entry name" value="ATPASE_A"/>
    <property type="match status" value="1"/>
</dbReference>
<keyword evidence="7 11" id="KW-1133">Transmembrane helix</keyword>
<evidence type="ECO:0000313" key="13">
    <source>
        <dbReference type="EMBL" id="MBB5020761.1"/>
    </source>
</evidence>
<feature type="transmembrane region" description="Helical" evidence="11">
    <location>
        <begin position="21"/>
        <end position="38"/>
    </location>
</feature>
<evidence type="ECO:0000256" key="2">
    <source>
        <dbReference type="ARBA" id="ARBA00006810"/>
    </source>
</evidence>
<evidence type="ECO:0000256" key="7">
    <source>
        <dbReference type="ARBA" id="ARBA00022989"/>
    </source>
</evidence>